<keyword evidence="1" id="KW-0732">Signal</keyword>
<comment type="caution">
    <text evidence="2">The sequence shown here is derived from an EMBL/GenBank/DDBJ whole genome shotgun (WGS) entry which is preliminary data.</text>
</comment>
<dbReference type="STRING" id="1844972.A7K91_00820"/>
<sequence length="354" mass="39353">MGKFWVHKILAFIVVVALAAGCSVTNHSINVDDSIDIATDTDDHSPFKTDEKNTVVMGTMSHSFKNVHFNEKGQVQPLQYNGGELSVDYSVTASGKAKNVGFFIFVDGIPQPYKLNTTDAPYEYMHIFELIEDDKEMPFTFVFTPVAGKKGETLHVSVSSIYNPGFRPDMKESSSYGGYHETLESGISLIFNQDAEETDFTSIVQQEVISKVEISTEPVTNELLEKYSSSKGLDTTALGKNVFTELLVDNEVRYQNFQVNKNGVLHVTFKMFGHPGVQYKNTLYINHNALTHSDSSSFETAITEGNVSVVKAEIKLDNLKDFSTFYVVSVPLNADDFPNDAILLSKTPSLLLYK</sequence>
<keyword evidence="3" id="KW-1185">Reference proteome</keyword>
<reference evidence="2 3" key="1">
    <citation type="submission" date="2016-05" db="EMBL/GenBank/DDBJ databases">
        <title>Paenibacillus oryzae. sp. nov., isolated from the rice root.</title>
        <authorList>
            <person name="Zhang J."/>
            <person name="Zhang X."/>
        </authorList>
    </citation>
    <scope>NUCLEOTIDE SEQUENCE [LARGE SCALE GENOMIC DNA]</scope>
    <source>
        <strain evidence="2 3">1DrF-4</strain>
    </source>
</reference>
<evidence type="ECO:0000313" key="3">
    <source>
        <dbReference type="Proteomes" id="UP000092024"/>
    </source>
</evidence>
<proteinExistence type="predicted"/>
<dbReference type="AlphaFoldDB" id="A0A1A5Y9A7"/>
<organism evidence="2 3">
    <name type="scientific">Paenibacillus oryzae</name>
    <dbReference type="NCBI Taxonomy" id="1844972"/>
    <lineage>
        <taxon>Bacteria</taxon>
        <taxon>Bacillati</taxon>
        <taxon>Bacillota</taxon>
        <taxon>Bacilli</taxon>
        <taxon>Bacillales</taxon>
        <taxon>Paenibacillaceae</taxon>
        <taxon>Paenibacillus</taxon>
    </lineage>
</organism>
<evidence type="ECO:0000313" key="2">
    <source>
        <dbReference type="EMBL" id="OBR62204.1"/>
    </source>
</evidence>
<accession>A0A1A5Y9A7</accession>
<dbReference type="PROSITE" id="PS51257">
    <property type="entry name" value="PROKAR_LIPOPROTEIN"/>
    <property type="match status" value="1"/>
</dbReference>
<feature type="signal peptide" evidence="1">
    <location>
        <begin position="1"/>
        <end position="19"/>
    </location>
</feature>
<dbReference type="RefSeq" id="WP_068687064.1">
    <property type="nucleotide sequence ID" value="NZ_LYPA01000080.1"/>
</dbReference>
<dbReference type="EMBL" id="LYPA01000080">
    <property type="protein sequence ID" value="OBR62204.1"/>
    <property type="molecule type" value="Genomic_DNA"/>
</dbReference>
<gene>
    <name evidence="2" type="ORF">A7K91_00820</name>
</gene>
<protein>
    <submittedName>
        <fullName evidence="2">Beta-glucanase/beta-glucan synthetase</fullName>
    </submittedName>
</protein>
<evidence type="ECO:0000256" key="1">
    <source>
        <dbReference type="SAM" id="SignalP"/>
    </source>
</evidence>
<dbReference type="OrthoDB" id="2531933at2"/>
<feature type="chain" id="PRO_5038784351" evidence="1">
    <location>
        <begin position="20"/>
        <end position="354"/>
    </location>
</feature>
<name>A0A1A5Y9A7_9BACL</name>
<dbReference type="Proteomes" id="UP000092024">
    <property type="component" value="Unassembled WGS sequence"/>
</dbReference>